<comment type="caution">
    <text evidence="2">The sequence shown here is derived from an EMBL/GenBank/DDBJ whole genome shotgun (WGS) entry which is preliminary data.</text>
</comment>
<keyword evidence="2" id="KW-0808">Transferase</keyword>
<dbReference type="OrthoDB" id="570545at2"/>
<reference evidence="2 3" key="1">
    <citation type="submission" date="2013-08" db="EMBL/GenBank/DDBJ databases">
        <authorList>
            <person name="Durkin A.S."/>
            <person name="Haft D.R."/>
            <person name="McCorrison J."/>
            <person name="Torralba M."/>
            <person name="Gillis M."/>
            <person name="Haft D.H."/>
            <person name="Methe B."/>
            <person name="Sutton G."/>
            <person name="Nelson K.E."/>
        </authorList>
    </citation>
    <scope>NUCLEOTIDE SEQUENCE [LARGE SCALE GENOMIC DNA]</scope>
    <source>
        <strain evidence="2 3">F0195</strain>
    </source>
</reference>
<dbReference type="GO" id="GO:0016757">
    <property type="term" value="F:glycosyltransferase activity"/>
    <property type="evidence" value="ECO:0007669"/>
    <property type="project" value="UniProtKB-KW"/>
</dbReference>
<evidence type="ECO:0000259" key="1">
    <source>
        <dbReference type="Pfam" id="PF00534"/>
    </source>
</evidence>
<keyword evidence="2" id="KW-0328">Glycosyltransferase</keyword>
<proteinExistence type="predicted"/>
<feature type="domain" description="Glycosyl transferase family 1" evidence="1">
    <location>
        <begin position="209"/>
        <end position="369"/>
    </location>
</feature>
<accession>U2T1T1</accession>
<dbReference type="Proteomes" id="UP000016638">
    <property type="component" value="Unassembled WGS sequence"/>
</dbReference>
<evidence type="ECO:0000313" key="2">
    <source>
        <dbReference type="EMBL" id="ERL07024.1"/>
    </source>
</evidence>
<dbReference type="SUPFAM" id="SSF53756">
    <property type="entry name" value="UDP-Glycosyltransferase/glycogen phosphorylase"/>
    <property type="match status" value="1"/>
</dbReference>
<dbReference type="CDD" id="cd03811">
    <property type="entry name" value="GT4_GT28_WabH-like"/>
    <property type="match status" value="1"/>
</dbReference>
<dbReference type="Pfam" id="PF00534">
    <property type="entry name" value="Glycos_transf_1"/>
    <property type="match status" value="1"/>
</dbReference>
<dbReference type="STRING" id="1125712.HMPREF1316_0910"/>
<dbReference type="eggNOG" id="COG0438">
    <property type="taxonomic scope" value="Bacteria"/>
</dbReference>
<gene>
    <name evidence="2" type="ORF">HMPREF1316_0910</name>
</gene>
<dbReference type="RefSeq" id="WP_021726763.1">
    <property type="nucleotide sequence ID" value="NZ_AWEZ01000061.1"/>
</dbReference>
<evidence type="ECO:0000313" key="3">
    <source>
        <dbReference type="Proteomes" id="UP000016638"/>
    </source>
</evidence>
<dbReference type="EC" id="2.4.-.-" evidence="2"/>
<dbReference type="PANTHER" id="PTHR12526">
    <property type="entry name" value="GLYCOSYLTRANSFERASE"/>
    <property type="match status" value="1"/>
</dbReference>
<sequence length="400" mass="45313">MRFSFVFDGLGYGGIERVGIDYCNELVRRGHEVTVVNLDTSRTEFVDQLLPDITYIEKDFRRGRAPERYCQLIKYGWWGRYLYPLVFMVLSIANKILSPLYRRKLPAVDVSIAFSGHFNDLTFVANKYVESHVSIGWMHGAISSYLLMSDGYINLYKKIRNLVCLVDEGNEEFFYANKHVNLTIRKIYNPIAIGNQSIDAAQVQQLREKYGSYLLMVARFSYPHKDQPTVIKALYALKHTYGLEPKLLFIGDGPDMNKSRRLAEGLGISSQVVFVGYKNNPLPYYAAASVVIHASVAGEGLPTAMLEAMSLGKPVVATDSKTGPREILGNNEYGLLCKIQDANEMAAHVFELLTDKEMYQRYSTQAYERVKDFSVDGAIDKLQLFAQALLEPTEIRTGER</sequence>
<protein>
    <submittedName>
        <fullName evidence="2">Glycosyltransferase, group 1 family protein</fullName>
        <ecNumber evidence="2">2.4.-.-</ecNumber>
    </submittedName>
</protein>
<dbReference type="Gene3D" id="3.40.50.2000">
    <property type="entry name" value="Glycogen Phosphorylase B"/>
    <property type="match status" value="2"/>
</dbReference>
<dbReference type="InterPro" id="IPR001296">
    <property type="entry name" value="Glyco_trans_1"/>
</dbReference>
<dbReference type="AlphaFoldDB" id="U2T1T1"/>
<name>U2T1T1_9ACTN</name>
<organism evidence="2 3">
    <name type="scientific">Olsenella profusa F0195</name>
    <dbReference type="NCBI Taxonomy" id="1125712"/>
    <lineage>
        <taxon>Bacteria</taxon>
        <taxon>Bacillati</taxon>
        <taxon>Actinomycetota</taxon>
        <taxon>Coriobacteriia</taxon>
        <taxon>Coriobacteriales</taxon>
        <taxon>Atopobiaceae</taxon>
        <taxon>Olsenella</taxon>
    </lineage>
</organism>
<keyword evidence="3" id="KW-1185">Reference proteome</keyword>
<dbReference type="PANTHER" id="PTHR12526:SF630">
    <property type="entry name" value="GLYCOSYLTRANSFERASE"/>
    <property type="match status" value="1"/>
</dbReference>
<dbReference type="PATRIC" id="fig|1125712.3.peg.1753"/>
<dbReference type="EMBL" id="AWEZ01000061">
    <property type="protein sequence ID" value="ERL07024.1"/>
    <property type="molecule type" value="Genomic_DNA"/>
</dbReference>